<dbReference type="EMBL" id="QEQK01000003">
    <property type="protein sequence ID" value="PWN56994.1"/>
    <property type="molecule type" value="Genomic_DNA"/>
</dbReference>
<dbReference type="GO" id="GO:0006750">
    <property type="term" value="P:glutathione biosynthetic process"/>
    <property type="evidence" value="ECO:0007669"/>
    <property type="project" value="UniProtKB-KW"/>
</dbReference>
<name>A0A363UNK2_9GAMM</name>
<comment type="pathway">
    <text evidence="7">Sulfur metabolism; glutathione metabolism.</text>
</comment>
<dbReference type="InterPro" id="IPR043138">
    <property type="entry name" value="GGT_lsub"/>
</dbReference>
<gene>
    <name evidence="9" type="primary">ggt</name>
    <name evidence="9" type="ORF">DEH80_03380</name>
</gene>
<dbReference type="InterPro" id="IPR051792">
    <property type="entry name" value="GGT_bact"/>
</dbReference>
<keyword evidence="7" id="KW-0865">Zymogen</keyword>
<sequence length="567" mass="59810">MMRRLAQLCLLTGALWAGLALAAADTPPGFALSSAHPDATAAGVEILEAGGNAFDAAVAVSAALAVVEPTGSGMGGGGFWLLHLADTGRQVMVDGREEAPSAATATLYQNDAGEVVPQLSRDGALAAAIPGQPAALVHLAKEYGRLPLARSLAPAIRLARDGFPVDGPLLARLAYRFQALAKSPAAARVFLPDGGLPAPDSLIRQPDLADMLERLAREGRDGFYTGEYARRLVDGVRAAGGIWRMEDLARYQVREREPITLELDGLRLVSASPPSSGGVVLSQVMQVLSLTEALSRPPVDRKHLVIEALRTAYRDRAAWLGDPDHVDMPITRLTSAEYAAEIAAEIDLEQARRSADLAPPQQLYADRPNTTHFSIIDAEGNRVAATLSINLSFGSAYMVPGTGILLNDEMDDFSAKPGVPNAYGLVGTQANAVGPGRRPLSSMTPTFVETGDRVAVLGTPGGSRIITMVLLGVLATLDGADAQTIVSAPRYHHQYLPDAVYYEPGAFTEAEQAELEARGFTLRSAGREYGNFHAVLWNTADHQLDAAADPRGIGTAAVRLAPAAESP</sequence>
<feature type="binding site" evidence="6">
    <location>
        <begin position="441"/>
        <end position="442"/>
    </location>
    <ligand>
        <name>L-glutamate</name>
        <dbReference type="ChEBI" id="CHEBI:29985"/>
    </ligand>
</feature>
<dbReference type="PRINTS" id="PR01210">
    <property type="entry name" value="GGTRANSPTASE"/>
</dbReference>
<comment type="catalytic activity">
    <reaction evidence="1 7">
        <text>an S-substituted glutathione + H2O = an S-substituted L-cysteinylglycine + L-glutamate</text>
        <dbReference type="Rhea" id="RHEA:59468"/>
        <dbReference type="ChEBI" id="CHEBI:15377"/>
        <dbReference type="ChEBI" id="CHEBI:29985"/>
        <dbReference type="ChEBI" id="CHEBI:90779"/>
        <dbReference type="ChEBI" id="CHEBI:143103"/>
        <dbReference type="EC" id="3.4.19.13"/>
    </reaction>
</comment>
<dbReference type="InterPro" id="IPR029055">
    <property type="entry name" value="Ntn_hydrolases_N"/>
</dbReference>
<reference evidence="9 10" key="1">
    <citation type="submission" date="2018-05" db="EMBL/GenBank/DDBJ databases">
        <title>Abyssibacter profundi OUC007T gen. nov., sp. nov, a marine bacterium isolated from seawater of the Mariana Trench.</title>
        <authorList>
            <person name="Zhou S."/>
        </authorList>
    </citation>
    <scope>NUCLEOTIDE SEQUENCE [LARGE SCALE GENOMIC DNA]</scope>
    <source>
        <strain evidence="9 10">OUC007</strain>
    </source>
</reference>
<dbReference type="Pfam" id="PF01019">
    <property type="entry name" value="G_glu_transpept"/>
    <property type="match status" value="1"/>
</dbReference>
<feature type="binding site" evidence="6">
    <location>
        <position position="462"/>
    </location>
    <ligand>
        <name>L-glutamate</name>
        <dbReference type="ChEBI" id="CHEBI:29985"/>
    </ligand>
</feature>
<keyword evidence="10" id="KW-1185">Reference proteome</keyword>
<comment type="catalytic activity">
    <reaction evidence="4 7">
        <text>an N-terminal (5-L-glutamyl)-[peptide] + an alpha-amino acid = 5-L-glutamyl amino acid + an N-terminal L-alpha-aminoacyl-[peptide]</text>
        <dbReference type="Rhea" id="RHEA:23904"/>
        <dbReference type="Rhea" id="RHEA-COMP:9780"/>
        <dbReference type="Rhea" id="RHEA-COMP:9795"/>
        <dbReference type="ChEBI" id="CHEBI:77644"/>
        <dbReference type="ChEBI" id="CHEBI:78597"/>
        <dbReference type="ChEBI" id="CHEBI:78599"/>
        <dbReference type="ChEBI" id="CHEBI:78608"/>
        <dbReference type="EC" id="2.3.2.2"/>
    </reaction>
</comment>
<comment type="subunit">
    <text evidence="7">This enzyme consists of two polypeptide chains, which are synthesized in precursor form from a single polypeptide.</text>
</comment>
<comment type="similarity">
    <text evidence="7">Belongs to the gamma-glutamyltransferase family.</text>
</comment>
<comment type="caution">
    <text evidence="9">The sequence shown here is derived from an EMBL/GenBank/DDBJ whole genome shotgun (WGS) entry which is preliminary data.</text>
</comment>
<evidence type="ECO:0000256" key="6">
    <source>
        <dbReference type="PIRSR" id="PIRSR600101-2"/>
    </source>
</evidence>
<evidence type="ECO:0000256" key="3">
    <source>
        <dbReference type="ARBA" id="ARBA00023315"/>
    </source>
</evidence>
<dbReference type="GO" id="GO:0006751">
    <property type="term" value="P:glutathione catabolic process"/>
    <property type="evidence" value="ECO:0007669"/>
    <property type="project" value="UniProtKB-UniRule"/>
</dbReference>
<keyword evidence="7" id="KW-0378">Hydrolase</keyword>
<feature type="chain" id="PRO_5016999961" description="Glutathione hydrolase proenzyme" evidence="8">
    <location>
        <begin position="23"/>
        <end position="567"/>
    </location>
</feature>
<dbReference type="GO" id="GO:0103068">
    <property type="term" value="F:leukotriene C4 gamma-glutamyl transferase activity"/>
    <property type="evidence" value="ECO:0007669"/>
    <property type="project" value="UniProtKB-EC"/>
</dbReference>
<dbReference type="EC" id="3.4.19.13" evidence="7"/>
<dbReference type="Gene3D" id="1.10.246.130">
    <property type="match status" value="1"/>
</dbReference>
<evidence type="ECO:0000256" key="1">
    <source>
        <dbReference type="ARBA" id="ARBA00001049"/>
    </source>
</evidence>
<evidence type="ECO:0000313" key="9">
    <source>
        <dbReference type="EMBL" id="PWN56994.1"/>
    </source>
</evidence>
<feature type="binding site" evidence="6">
    <location>
        <position position="96"/>
    </location>
    <ligand>
        <name>L-glutamate</name>
        <dbReference type="ChEBI" id="CHEBI:29985"/>
    </ligand>
</feature>
<evidence type="ECO:0000256" key="7">
    <source>
        <dbReference type="RuleBase" id="RU368036"/>
    </source>
</evidence>
<dbReference type="Gene3D" id="3.60.20.40">
    <property type="match status" value="1"/>
</dbReference>
<keyword evidence="3 7" id="KW-0012">Acyltransferase</keyword>
<comment type="PTM">
    <text evidence="7">Cleaved by autocatalysis into a large and a small subunit.</text>
</comment>
<dbReference type="AlphaFoldDB" id="A0A363UNK2"/>
<keyword evidence="7" id="KW-0317">Glutathione biosynthesis</keyword>
<dbReference type="UniPathway" id="UPA00204"/>
<organism evidence="9 10">
    <name type="scientific">Abyssibacter profundi</name>
    <dbReference type="NCBI Taxonomy" id="2182787"/>
    <lineage>
        <taxon>Bacteria</taxon>
        <taxon>Pseudomonadati</taxon>
        <taxon>Pseudomonadota</taxon>
        <taxon>Gammaproteobacteria</taxon>
        <taxon>Chromatiales</taxon>
        <taxon>Oceanococcaceae</taxon>
        <taxon>Abyssibacter</taxon>
    </lineage>
</organism>
<dbReference type="InterPro" id="IPR000101">
    <property type="entry name" value="GGT_peptidase"/>
</dbReference>
<keyword evidence="8" id="KW-0732">Signal</keyword>
<dbReference type="GO" id="GO:0036374">
    <property type="term" value="F:glutathione hydrolase activity"/>
    <property type="evidence" value="ECO:0007669"/>
    <property type="project" value="UniProtKB-UniRule"/>
</dbReference>
<evidence type="ECO:0000313" key="10">
    <source>
        <dbReference type="Proteomes" id="UP000251800"/>
    </source>
</evidence>
<accession>A0A363UNK2</accession>
<protein>
    <recommendedName>
        <fullName evidence="7">Glutathione hydrolase proenzyme</fullName>
        <ecNumber evidence="7">2.3.2.2</ecNumber>
        <ecNumber evidence="7">3.4.19.13</ecNumber>
    </recommendedName>
    <component>
        <recommendedName>
            <fullName evidence="7">Glutathione hydrolase large chain</fullName>
        </recommendedName>
    </component>
    <component>
        <recommendedName>
            <fullName evidence="7">Glutathione hydrolase small chain</fullName>
        </recommendedName>
    </component>
</protein>
<evidence type="ECO:0000256" key="8">
    <source>
        <dbReference type="SAM" id="SignalP"/>
    </source>
</evidence>
<dbReference type="Proteomes" id="UP000251800">
    <property type="component" value="Unassembled WGS sequence"/>
</dbReference>
<dbReference type="PANTHER" id="PTHR43199">
    <property type="entry name" value="GLUTATHIONE HYDROLASE"/>
    <property type="match status" value="1"/>
</dbReference>
<evidence type="ECO:0000256" key="2">
    <source>
        <dbReference type="ARBA" id="ARBA00001089"/>
    </source>
</evidence>
<dbReference type="PANTHER" id="PTHR43199:SF6">
    <property type="entry name" value="GLUTATHIONE HYDROLASE PROENZYME"/>
    <property type="match status" value="1"/>
</dbReference>
<comment type="catalytic activity">
    <reaction evidence="2 7">
        <text>glutathione + H2O = L-cysteinylglycine + L-glutamate</text>
        <dbReference type="Rhea" id="RHEA:28807"/>
        <dbReference type="ChEBI" id="CHEBI:15377"/>
        <dbReference type="ChEBI" id="CHEBI:29985"/>
        <dbReference type="ChEBI" id="CHEBI:57925"/>
        <dbReference type="ChEBI" id="CHEBI:61694"/>
        <dbReference type="EC" id="3.4.19.13"/>
    </reaction>
</comment>
<keyword evidence="7 9" id="KW-0808">Transferase</keyword>
<dbReference type="RefSeq" id="WP_109719075.1">
    <property type="nucleotide sequence ID" value="NZ_QEQK01000003.1"/>
</dbReference>
<evidence type="ECO:0000256" key="4">
    <source>
        <dbReference type="ARBA" id="ARBA00047417"/>
    </source>
</evidence>
<dbReference type="InterPro" id="IPR043137">
    <property type="entry name" value="GGT_ssub_C"/>
</dbReference>
<feature type="binding site" evidence="6">
    <location>
        <begin position="388"/>
        <end position="390"/>
    </location>
    <ligand>
        <name>L-glutamate</name>
        <dbReference type="ChEBI" id="CHEBI:29985"/>
    </ligand>
</feature>
<proteinExistence type="inferred from homology"/>
<dbReference type="SUPFAM" id="SSF56235">
    <property type="entry name" value="N-terminal nucleophile aminohydrolases (Ntn hydrolases)"/>
    <property type="match status" value="1"/>
</dbReference>
<dbReference type="EC" id="2.3.2.2" evidence="7"/>
<dbReference type="NCBIfam" id="TIGR00066">
    <property type="entry name" value="g_glut_trans"/>
    <property type="match status" value="1"/>
</dbReference>
<feature type="binding site" evidence="6">
    <location>
        <position position="412"/>
    </location>
    <ligand>
        <name>L-glutamate</name>
        <dbReference type="ChEBI" id="CHEBI:29985"/>
    </ligand>
</feature>
<evidence type="ECO:0000256" key="5">
    <source>
        <dbReference type="PIRSR" id="PIRSR600101-1"/>
    </source>
</evidence>
<feature type="active site" description="Nucleophile" evidence="5">
    <location>
        <position position="370"/>
    </location>
</feature>
<feature type="signal peptide" evidence="8">
    <location>
        <begin position="1"/>
        <end position="22"/>
    </location>
</feature>
<dbReference type="OrthoDB" id="5297205at2"/>